<feature type="binding site" evidence="5">
    <location>
        <position position="395"/>
    </location>
    <ligand>
        <name>substrate</name>
    </ligand>
</feature>
<comment type="catalytic activity">
    <reaction evidence="5">
        <text>uridine(55) in tRNA = pseudouridine(55) in tRNA</text>
        <dbReference type="Rhea" id="RHEA:42532"/>
        <dbReference type="Rhea" id="RHEA-COMP:10101"/>
        <dbReference type="Rhea" id="RHEA-COMP:10102"/>
        <dbReference type="ChEBI" id="CHEBI:65314"/>
        <dbReference type="ChEBI" id="CHEBI:65315"/>
        <dbReference type="EC" id="5.4.99.25"/>
    </reaction>
</comment>
<dbReference type="GO" id="GO:0031119">
    <property type="term" value="P:tRNA pseudouridine synthesis"/>
    <property type="evidence" value="ECO:0007669"/>
    <property type="project" value="UniProtKB-UniRule"/>
</dbReference>
<organism evidence="9 10">
    <name type="scientific">Natrinema salifodinae</name>
    <dbReference type="NCBI Taxonomy" id="1202768"/>
    <lineage>
        <taxon>Archaea</taxon>
        <taxon>Methanobacteriati</taxon>
        <taxon>Methanobacteriota</taxon>
        <taxon>Stenosarchaea group</taxon>
        <taxon>Halobacteria</taxon>
        <taxon>Halobacteriales</taxon>
        <taxon>Natrialbaceae</taxon>
        <taxon>Natrinema</taxon>
    </lineage>
</organism>
<dbReference type="SUPFAM" id="SSF55120">
    <property type="entry name" value="Pseudouridine synthase"/>
    <property type="match status" value="1"/>
</dbReference>
<dbReference type="GO" id="GO:0160148">
    <property type="term" value="F:tRNA pseudouridine(55) synthase activity"/>
    <property type="evidence" value="ECO:0007669"/>
    <property type="project" value="UniProtKB-EC"/>
</dbReference>
<feature type="active site" description="Nucleophile" evidence="5">
    <location>
        <position position="257"/>
    </location>
</feature>
<dbReference type="InterPro" id="IPR039894">
    <property type="entry name" value="Pus10-like"/>
</dbReference>
<dbReference type="Pfam" id="PF22023">
    <property type="entry name" value="Pus10_THUMP_arc"/>
    <property type="match status" value="1"/>
</dbReference>
<dbReference type="GO" id="GO:0000049">
    <property type="term" value="F:tRNA binding"/>
    <property type="evidence" value="ECO:0007669"/>
    <property type="project" value="InterPro"/>
</dbReference>
<dbReference type="SUPFAM" id="SSF57938">
    <property type="entry name" value="DnaJ/Hsp40 cysteine-rich domain"/>
    <property type="match status" value="1"/>
</dbReference>
<dbReference type="STRING" id="1202768.SAMN05216285_2000"/>
<evidence type="ECO:0000256" key="2">
    <source>
        <dbReference type="ARBA" id="ARBA00022694"/>
    </source>
</evidence>
<evidence type="ECO:0000256" key="4">
    <source>
        <dbReference type="ARBA" id="ARBA00023235"/>
    </source>
</evidence>
<feature type="compositionally biased region" description="Acidic residues" evidence="6">
    <location>
        <begin position="451"/>
        <end position="460"/>
    </location>
</feature>
<reference evidence="10" key="1">
    <citation type="submission" date="2016-10" db="EMBL/GenBank/DDBJ databases">
        <authorList>
            <person name="Varghese N."/>
        </authorList>
    </citation>
    <scope>NUCLEOTIDE SEQUENCE [LARGE SCALE GENOMIC DNA]</scope>
    <source>
        <strain evidence="10">CGMCC 1.12284</strain>
    </source>
</reference>
<dbReference type="AlphaFoldDB" id="A0A1I0NS42"/>
<gene>
    <name evidence="5" type="primary">pus10</name>
    <name evidence="9" type="ORF">SAMN05216285_2000</name>
</gene>
<dbReference type="EMBL" id="FOIS01000002">
    <property type="protein sequence ID" value="SEW03694.1"/>
    <property type="molecule type" value="Genomic_DNA"/>
</dbReference>
<dbReference type="PANTHER" id="PTHR21568:SF0">
    <property type="entry name" value="TRNA PSEUDOURIDINE SYNTHASE PUS10"/>
    <property type="match status" value="1"/>
</dbReference>
<keyword evidence="2 5" id="KW-0819">tRNA processing</keyword>
<evidence type="ECO:0000259" key="7">
    <source>
        <dbReference type="Pfam" id="PF21238"/>
    </source>
</evidence>
<evidence type="ECO:0000256" key="6">
    <source>
        <dbReference type="SAM" id="MobiDB-lite"/>
    </source>
</evidence>
<feature type="region of interest" description="Disordered" evidence="6">
    <location>
        <begin position="430"/>
        <end position="460"/>
    </location>
</feature>
<dbReference type="FunFam" id="3.30.70.2510:FF:000001">
    <property type="entry name" value="tRNA pseudouridine synthase Pus10"/>
    <property type="match status" value="1"/>
</dbReference>
<comment type="similarity">
    <text evidence="1 5">Belongs to the pseudouridine synthase Pus10 family.</text>
</comment>
<dbReference type="PANTHER" id="PTHR21568">
    <property type="entry name" value="TRNA PSEUDOURIDINE SYNTHASE PUS10"/>
    <property type="match status" value="1"/>
</dbReference>
<keyword evidence="3 5" id="KW-0694">RNA-binding</keyword>
<feature type="domain" description="Pus10-like C-terminal" evidence="7">
    <location>
        <begin position="180"/>
        <end position="430"/>
    </location>
</feature>
<dbReference type="InterPro" id="IPR036410">
    <property type="entry name" value="HSP_DnaJ_Cys-rich_dom_sf"/>
</dbReference>
<dbReference type="Proteomes" id="UP000183275">
    <property type="component" value="Unassembled WGS sequence"/>
</dbReference>
<dbReference type="InterPro" id="IPR005912">
    <property type="entry name" value="Pus10"/>
</dbReference>
<keyword evidence="10" id="KW-1185">Reference proteome</keyword>
<keyword evidence="4 5" id="KW-0413">Isomerase</keyword>
<dbReference type="EC" id="5.4.99.25" evidence="5"/>
<evidence type="ECO:0000256" key="5">
    <source>
        <dbReference type="HAMAP-Rule" id="MF_01893"/>
    </source>
</evidence>
<sequence>MITEDARALLSTGPVCDSCLGRPFADRSFGLTNAERGRALRTTVALADDEPYEADDPADCWVCEGYCGTFDAVAETIVDALDGVDFDTYQVGTRVPPLVEENERLVREDAGLEPDVGESIKREVNREVGRRVGAKTGTEVDFDRPDVLAVVDLEGFDPLEALDSESVTGHAVDVQINPAFVYGRYRKLERDIPQTEWPCRECGGSGVQLGDDGEEPCDYCGGSGYMYDTSVEQVVRPHVVDAMDGDEGTFHGAGREDVDARMLDEGRPFVLEVKRPRVRDPDPAELEREINEAANGSVEVEGLRLATYEMVERVKEHDASKRYRADVEFADPIDEADFEAALEELSGTTVEQYTPQRVDHRRAGLTRERTVHEIDGDLETPTAAEVRLHGEGGLYVKELISSDDGRTEPSLAGLLETDAEVTALDVTGVEGEDEPFELEEYFRDEPRAADVDGEESETAD</sequence>
<feature type="compositionally biased region" description="Acidic residues" evidence="6">
    <location>
        <begin position="430"/>
        <end position="439"/>
    </location>
</feature>
<dbReference type="HAMAP" id="MF_01893">
    <property type="entry name" value="Pus10_arch"/>
    <property type="match status" value="1"/>
</dbReference>
<evidence type="ECO:0000313" key="10">
    <source>
        <dbReference type="Proteomes" id="UP000183275"/>
    </source>
</evidence>
<dbReference type="RefSeq" id="WP_049990147.1">
    <property type="nucleotide sequence ID" value="NZ_FOIS01000002.1"/>
</dbReference>
<evidence type="ECO:0000259" key="8">
    <source>
        <dbReference type="Pfam" id="PF22023"/>
    </source>
</evidence>
<accession>A0A1I0NS42</accession>
<protein>
    <recommendedName>
        <fullName evidence="5">tRNA pseudouridine synthase Pus10</fullName>
        <ecNumber evidence="5">5.4.99.25</ecNumber>
    </recommendedName>
    <alternativeName>
        <fullName evidence="5">tRNA pseudouridine 54/55 synthase</fullName>
        <shortName evidence="5">Psi54/55 synthase</shortName>
    </alternativeName>
</protein>
<dbReference type="InterPro" id="IPR020103">
    <property type="entry name" value="PsdUridine_synth_cat_dom_sf"/>
</dbReference>
<feature type="compositionally biased region" description="Basic and acidic residues" evidence="6">
    <location>
        <begin position="440"/>
        <end position="450"/>
    </location>
</feature>
<dbReference type="OrthoDB" id="10348at2157"/>
<dbReference type="Gene3D" id="3.30.70.2510">
    <property type="match status" value="1"/>
</dbReference>
<comment type="function">
    <text evidence="5">Responsible for synthesis of pseudouridine from uracil-54 and uracil-55 in the psi GC loop of transfer RNAs.</text>
</comment>
<dbReference type="NCBIfam" id="TIGR01213">
    <property type="entry name" value="pseudo_Pus10arc"/>
    <property type="match status" value="1"/>
</dbReference>
<name>A0A1I0NS42_9EURY</name>
<feature type="binding site" evidence="5">
    <location>
        <position position="323"/>
    </location>
    <ligand>
        <name>substrate</name>
    </ligand>
</feature>
<evidence type="ECO:0000256" key="3">
    <source>
        <dbReference type="ARBA" id="ARBA00022884"/>
    </source>
</evidence>
<evidence type="ECO:0000313" key="9">
    <source>
        <dbReference type="EMBL" id="SEW03694.1"/>
    </source>
</evidence>
<proteinExistence type="inferred from homology"/>
<comment type="catalytic activity">
    <reaction evidence="5">
        <text>uridine(54) in tRNA = pseudouridine(54) in tRNA</text>
        <dbReference type="Rhea" id="RHEA:57876"/>
        <dbReference type="Rhea" id="RHEA-COMP:10193"/>
        <dbReference type="Rhea" id="RHEA-COMP:14141"/>
        <dbReference type="ChEBI" id="CHEBI:65314"/>
        <dbReference type="ChEBI" id="CHEBI:65315"/>
    </reaction>
</comment>
<dbReference type="eggNOG" id="arCOG01015">
    <property type="taxonomic scope" value="Archaea"/>
</dbReference>
<dbReference type="Pfam" id="PF21238">
    <property type="entry name" value="Pus10_C"/>
    <property type="match status" value="1"/>
</dbReference>
<evidence type="ECO:0000256" key="1">
    <source>
        <dbReference type="ARBA" id="ARBA00009652"/>
    </source>
</evidence>
<feature type="domain" description="Pus10 THUMP" evidence="8">
    <location>
        <begin position="74"/>
        <end position="152"/>
    </location>
</feature>
<dbReference type="Gene3D" id="3.30.70.3190">
    <property type="match status" value="1"/>
</dbReference>
<dbReference type="InterPro" id="IPR048741">
    <property type="entry name" value="Pus10-like_C"/>
</dbReference>
<dbReference type="InterPro" id="IPR055174">
    <property type="entry name" value="Pus10_THUMP_arc"/>
</dbReference>